<feature type="compositionally biased region" description="Low complexity" evidence="1">
    <location>
        <begin position="176"/>
        <end position="193"/>
    </location>
</feature>
<dbReference type="EMBL" id="JABBWD010000009">
    <property type="protein sequence ID" value="KAG1780409.1"/>
    <property type="molecule type" value="Genomic_DNA"/>
</dbReference>
<accession>A0A9P7A0V3</accession>
<dbReference type="Proteomes" id="UP000714275">
    <property type="component" value="Unassembled WGS sequence"/>
</dbReference>
<evidence type="ECO:0000313" key="3">
    <source>
        <dbReference type="Proteomes" id="UP000714275"/>
    </source>
</evidence>
<sequence length="503" mass="55025">MDHVMLRLCGDFPDSDCSDFQAEWNCHLIWGPDMNDKSPKALRFLGQTLFGMYHDDCEGVHPDQWQHIHYEAVGVPSHRNAFGTDKEMEGQFFAVLAEVFAKQITPAHSYTSSFPDATCLTCPTSNSIIWTGKTSAGQLIPKVNFVTVKIFILDMGMKDTVPSVGMDTSDVPDVSSPPGLLSSPKPTPSSSSTAAVKEIFNHVTAKRGSSIKAAREEALSTLASTRLVNYSKLSKGPGPSANSQKTQRDTTTSSSQPTGSQARQSTTTSVTSTFCVASVGILICGVDRYGTIRVSKVPLKNGMNEIQAMKNRGCYVDEQAMFYHDWSYSRISQLLRKLFPKVFNYLDAERPRNVSLSQSAAGQDKKLLWRLLNKSGQLVQIPKATVMVQEMEFLSDTDSIGDANYNPELASSLMEMELSDSGDIHTNYKGKETAAAIPCFLPLQSSPSLSQLSIPSVPAASVTCPELSHPPMIVSPQPNNPFALAAANLWESKYVIRPIDYLI</sequence>
<feature type="compositionally biased region" description="Low complexity" evidence="1">
    <location>
        <begin position="250"/>
        <end position="267"/>
    </location>
</feature>
<proteinExistence type="predicted"/>
<organism evidence="2 3">
    <name type="scientific">Suillus placidus</name>
    <dbReference type="NCBI Taxonomy" id="48579"/>
    <lineage>
        <taxon>Eukaryota</taxon>
        <taxon>Fungi</taxon>
        <taxon>Dikarya</taxon>
        <taxon>Basidiomycota</taxon>
        <taxon>Agaricomycotina</taxon>
        <taxon>Agaricomycetes</taxon>
        <taxon>Agaricomycetidae</taxon>
        <taxon>Boletales</taxon>
        <taxon>Suillineae</taxon>
        <taxon>Suillaceae</taxon>
        <taxon>Suillus</taxon>
    </lineage>
</organism>
<gene>
    <name evidence="2" type="ORF">EV702DRAFT_1043220</name>
</gene>
<comment type="caution">
    <text evidence="2">The sequence shown here is derived from an EMBL/GenBank/DDBJ whole genome shotgun (WGS) entry which is preliminary data.</text>
</comment>
<protein>
    <submittedName>
        <fullName evidence="2">Uncharacterized protein</fullName>
    </submittedName>
</protein>
<evidence type="ECO:0000256" key="1">
    <source>
        <dbReference type="SAM" id="MobiDB-lite"/>
    </source>
</evidence>
<dbReference type="OrthoDB" id="2674423at2759"/>
<reference evidence="2" key="1">
    <citation type="journal article" date="2020" name="New Phytol.">
        <title>Comparative genomics reveals dynamic genome evolution in host specialist ectomycorrhizal fungi.</title>
        <authorList>
            <person name="Lofgren L.A."/>
            <person name="Nguyen N.H."/>
            <person name="Vilgalys R."/>
            <person name="Ruytinx J."/>
            <person name="Liao H.L."/>
            <person name="Branco S."/>
            <person name="Kuo A."/>
            <person name="LaButti K."/>
            <person name="Lipzen A."/>
            <person name="Andreopoulos W."/>
            <person name="Pangilinan J."/>
            <person name="Riley R."/>
            <person name="Hundley H."/>
            <person name="Na H."/>
            <person name="Barry K."/>
            <person name="Grigoriev I.V."/>
            <person name="Stajich J.E."/>
            <person name="Kennedy P.G."/>
        </authorList>
    </citation>
    <scope>NUCLEOTIDE SEQUENCE</scope>
    <source>
        <strain evidence="2">DOB743</strain>
    </source>
</reference>
<keyword evidence="3" id="KW-1185">Reference proteome</keyword>
<dbReference type="AlphaFoldDB" id="A0A9P7A0V3"/>
<name>A0A9P7A0V3_9AGAM</name>
<feature type="region of interest" description="Disordered" evidence="1">
    <location>
        <begin position="231"/>
        <end position="267"/>
    </location>
</feature>
<feature type="region of interest" description="Disordered" evidence="1">
    <location>
        <begin position="164"/>
        <end position="193"/>
    </location>
</feature>
<evidence type="ECO:0000313" key="2">
    <source>
        <dbReference type="EMBL" id="KAG1780409.1"/>
    </source>
</evidence>